<evidence type="ECO:0000313" key="9">
    <source>
        <dbReference type="Proteomes" id="UP000315534"/>
    </source>
</evidence>
<keyword evidence="1" id="KW-0805">Transcription regulation</keyword>
<dbReference type="Pfam" id="PF00440">
    <property type="entry name" value="TetR_N"/>
    <property type="match status" value="1"/>
</dbReference>
<evidence type="ECO:0000256" key="1">
    <source>
        <dbReference type="ARBA" id="ARBA00023015"/>
    </source>
</evidence>
<dbReference type="SUPFAM" id="SSF46689">
    <property type="entry name" value="Homeodomain-like"/>
    <property type="match status" value="1"/>
</dbReference>
<dbReference type="PANTHER" id="PTHR30328">
    <property type="entry name" value="TRANSCRIPTIONAL REPRESSOR"/>
    <property type="match status" value="1"/>
</dbReference>
<dbReference type="GO" id="GO:0003677">
    <property type="term" value="F:DNA binding"/>
    <property type="evidence" value="ECO:0007669"/>
    <property type="project" value="UniProtKB-UniRule"/>
</dbReference>
<evidence type="ECO:0000256" key="2">
    <source>
        <dbReference type="ARBA" id="ARBA00023125"/>
    </source>
</evidence>
<evidence type="ECO:0000256" key="4">
    <source>
        <dbReference type="PROSITE-ProRule" id="PRU00335"/>
    </source>
</evidence>
<dbReference type="PROSITE" id="PS50977">
    <property type="entry name" value="HTH_TETR_2"/>
    <property type="match status" value="1"/>
</dbReference>
<dbReference type="SUPFAM" id="SSF48498">
    <property type="entry name" value="Tetracyclin repressor-like, C-terminal domain"/>
    <property type="match status" value="1"/>
</dbReference>
<feature type="domain" description="HTH tetR-type" evidence="5">
    <location>
        <begin position="11"/>
        <end position="71"/>
    </location>
</feature>
<keyword evidence="3" id="KW-0804">Transcription</keyword>
<evidence type="ECO:0000313" key="8">
    <source>
        <dbReference type="Proteomes" id="UP000315525"/>
    </source>
</evidence>
<organism evidence="7 9">
    <name type="scientific">candidate division TA06 bacterium</name>
    <dbReference type="NCBI Taxonomy" id="2250710"/>
    <lineage>
        <taxon>Bacteria</taxon>
        <taxon>Bacteria division TA06</taxon>
    </lineage>
</organism>
<dbReference type="InterPro" id="IPR050109">
    <property type="entry name" value="HTH-type_TetR-like_transc_reg"/>
</dbReference>
<dbReference type="InterPro" id="IPR001647">
    <property type="entry name" value="HTH_TetR"/>
</dbReference>
<gene>
    <name evidence="7" type="ORF">E3J38_03320</name>
    <name evidence="6" type="ORF">E3J62_01935</name>
</gene>
<evidence type="ECO:0000313" key="6">
    <source>
        <dbReference type="EMBL" id="TET47301.1"/>
    </source>
</evidence>
<dbReference type="InterPro" id="IPR013570">
    <property type="entry name" value="Tscrpt_reg_YsiA_C"/>
</dbReference>
<dbReference type="Proteomes" id="UP000315534">
    <property type="component" value="Unassembled WGS sequence"/>
</dbReference>
<dbReference type="FunFam" id="1.10.10.60:FF:000141">
    <property type="entry name" value="TetR family transcriptional regulator"/>
    <property type="match status" value="1"/>
</dbReference>
<evidence type="ECO:0000256" key="3">
    <source>
        <dbReference type="ARBA" id="ARBA00023163"/>
    </source>
</evidence>
<dbReference type="AlphaFoldDB" id="A0A523XR49"/>
<dbReference type="Pfam" id="PF08359">
    <property type="entry name" value="TetR_C_4"/>
    <property type="match status" value="1"/>
</dbReference>
<accession>A0A523XR49</accession>
<name>A0A523XR49_UNCT6</name>
<reference evidence="8 9" key="1">
    <citation type="submission" date="2019-03" db="EMBL/GenBank/DDBJ databases">
        <title>Metabolic potential of uncultured bacteria and archaea associated with petroleum seepage in deep-sea sediments.</title>
        <authorList>
            <person name="Dong X."/>
            <person name="Hubert C."/>
        </authorList>
    </citation>
    <scope>NUCLEOTIDE SEQUENCE [LARGE SCALE GENOMIC DNA]</scope>
    <source>
        <strain evidence="7">E29_bin36</strain>
        <strain evidence="6">E44_bin18</strain>
    </source>
</reference>
<proteinExistence type="predicted"/>
<dbReference type="Gene3D" id="1.10.357.10">
    <property type="entry name" value="Tetracycline Repressor, domain 2"/>
    <property type="match status" value="1"/>
</dbReference>
<dbReference type="InterPro" id="IPR009057">
    <property type="entry name" value="Homeodomain-like_sf"/>
</dbReference>
<dbReference type="Gene3D" id="1.10.10.60">
    <property type="entry name" value="Homeodomain-like"/>
    <property type="match status" value="1"/>
</dbReference>
<comment type="caution">
    <text evidence="7">The sequence shown here is derived from an EMBL/GenBank/DDBJ whole genome shotgun (WGS) entry which is preliminary data.</text>
</comment>
<dbReference type="EMBL" id="SOJN01000024">
    <property type="protein sequence ID" value="TET47301.1"/>
    <property type="molecule type" value="Genomic_DNA"/>
</dbReference>
<dbReference type="PRINTS" id="PR00455">
    <property type="entry name" value="HTHTETR"/>
</dbReference>
<evidence type="ECO:0000259" key="5">
    <source>
        <dbReference type="PROSITE" id="PS50977"/>
    </source>
</evidence>
<sequence>MKISRKEREREVRKQEILAAAKALFAKEGYHGAALDEIALRAEFSKASLYTYFKDKEDLFYAVLEDGMDRLLEKVREIANQELPPLSKLELMVKGVVEYLEDDRDFFRVFNPERVRMTDMRDAHLNKRILPKLNAFVEVAALVVKEGIDQEKIKKVDPLEVANLLFGMIHSVVAQWLLEGAKEPLAERSKVILDVFLGGIQSRKGRK</sequence>
<dbReference type="PANTHER" id="PTHR30328:SF54">
    <property type="entry name" value="HTH-TYPE TRANSCRIPTIONAL REPRESSOR SCO4008"/>
    <property type="match status" value="1"/>
</dbReference>
<protein>
    <submittedName>
        <fullName evidence="7">TetR/AcrR family transcriptional regulator</fullName>
    </submittedName>
</protein>
<feature type="DNA-binding region" description="H-T-H motif" evidence="4">
    <location>
        <begin position="34"/>
        <end position="53"/>
    </location>
</feature>
<dbReference type="Proteomes" id="UP000315525">
    <property type="component" value="Unassembled WGS sequence"/>
</dbReference>
<evidence type="ECO:0000313" key="7">
    <source>
        <dbReference type="EMBL" id="TET81778.1"/>
    </source>
</evidence>
<dbReference type="InterPro" id="IPR036271">
    <property type="entry name" value="Tet_transcr_reg_TetR-rel_C_sf"/>
</dbReference>
<dbReference type="EMBL" id="SOIP01000205">
    <property type="protein sequence ID" value="TET81778.1"/>
    <property type="molecule type" value="Genomic_DNA"/>
</dbReference>
<keyword evidence="2 4" id="KW-0238">DNA-binding</keyword>